<keyword evidence="5 8" id="KW-0863">Zinc-finger</keyword>
<evidence type="ECO:0000313" key="11">
    <source>
        <dbReference type="Proteomes" id="UP001497623"/>
    </source>
</evidence>
<protein>
    <recommendedName>
        <fullName evidence="9">C2H2-type domain-containing protein</fullName>
    </recommendedName>
</protein>
<dbReference type="SUPFAM" id="SSF57667">
    <property type="entry name" value="beta-beta-alpha zinc fingers"/>
    <property type="match status" value="1"/>
</dbReference>
<name>A0AAV2QBV0_MEGNR</name>
<comment type="subcellular location">
    <subcellularLocation>
        <location evidence="1">Nucleus</location>
    </subcellularLocation>
</comment>
<dbReference type="SMART" id="SM00355">
    <property type="entry name" value="ZnF_C2H2"/>
    <property type="match status" value="2"/>
</dbReference>
<keyword evidence="3" id="KW-0479">Metal-binding</keyword>
<dbReference type="FunFam" id="3.30.160.60:FF:000478">
    <property type="entry name" value="Zinc finger protein 133"/>
    <property type="match status" value="1"/>
</dbReference>
<dbReference type="AlphaFoldDB" id="A0AAV2QBV0"/>
<evidence type="ECO:0000256" key="3">
    <source>
        <dbReference type="ARBA" id="ARBA00022723"/>
    </source>
</evidence>
<comment type="similarity">
    <text evidence="2">Belongs to the krueppel C2H2-type zinc-finger protein family.</text>
</comment>
<organism evidence="10 11">
    <name type="scientific">Meganyctiphanes norvegica</name>
    <name type="common">Northern krill</name>
    <name type="synonym">Thysanopoda norvegica</name>
    <dbReference type="NCBI Taxonomy" id="48144"/>
    <lineage>
        <taxon>Eukaryota</taxon>
        <taxon>Metazoa</taxon>
        <taxon>Ecdysozoa</taxon>
        <taxon>Arthropoda</taxon>
        <taxon>Crustacea</taxon>
        <taxon>Multicrustacea</taxon>
        <taxon>Malacostraca</taxon>
        <taxon>Eumalacostraca</taxon>
        <taxon>Eucarida</taxon>
        <taxon>Euphausiacea</taxon>
        <taxon>Euphausiidae</taxon>
        <taxon>Meganyctiphanes</taxon>
    </lineage>
</organism>
<evidence type="ECO:0000256" key="1">
    <source>
        <dbReference type="ARBA" id="ARBA00004123"/>
    </source>
</evidence>
<proteinExistence type="inferred from homology"/>
<feature type="non-terminal residue" evidence="10">
    <location>
        <position position="112"/>
    </location>
</feature>
<dbReference type="Gene3D" id="3.30.160.60">
    <property type="entry name" value="Classic Zinc Finger"/>
    <property type="match status" value="2"/>
</dbReference>
<dbReference type="GO" id="GO:0000981">
    <property type="term" value="F:DNA-binding transcription factor activity, RNA polymerase II-specific"/>
    <property type="evidence" value="ECO:0007669"/>
    <property type="project" value="TreeGrafter"/>
</dbReference>
<dbReference type="GO" id="GO:0008270">
    <property type="term" value="F:zinc ion binding"/>
    <property type="evidence" value="ECO:0007669"/>
    <property type="project" value="UniProtKB-KW"/>
</dbReference>
<evidence type="ECO:0000256" key="7">
    <source>
        <dbReference type="ARBA" id="ARBA00023242"/>
    </source>
</evidence>
<evidence type="ECO:0000256" key="2">
    <source>
        <dbReference type="ARBA" id="ARBA00006991"/>
    </source>
</evidence>
<dbReference type="InterPro" id="IPR013087">
    <property type="entry name" value="Znf_C2H2_type"/>
</dbReference>
<keyword evidence="6" id="KW-0862">Zinc</keyword>
<dbReference type="FunFam" id="3.30.160.60:FF:001530">
    <property type="entry name" value="Zinc finger protein 268"/>
    <property type="match status" value="1"/>
</dbReference>
<keyword evidence="11" id="KW-1185">Reference proteome</keyword>
<sequence length="112" mass="13131">MMNWINETGDTHCSGLICSMEVNSDIDMMVKEEIEVYDEPVLAQDIEISVKQEWVCNQCDKYFRAKSLLITHQRTHTGEKPYQCNQCDKSFRTKSLLITHQRKHTGEKPYQC</sequence>
<keyword evidence="4" id="KW-0677">Repeat</keyword>
<evidence type="ECO:0000256" key="5">
    <source>
        <dbReference type="ARBA" id="ARBA00022771"/>
    </source>
</evidence>
<dbReference type="EMBL" id="CAXKWB010005741">
    <property type="protein sequence ID" value="CAL4079637.1"/>
    <property type="molecule type" value="Genomic_DNA"/>
</dbReference>
<dbReference type="PROSITE" id="PS00028">
    <property type="entry name" value="ZINC_FINGER_C2H2_1"/>
    <property type="match status" value="2"/>
</dbReference>
<accession>A0AAV2QBV0</accession>
<dbReference type="Proteomes" id="UP001497623">
    <property type="component" value="Unassembled WGS sequence"/>
</dbReference>
<dbReference type="GO" id="GO:0005634">
    <property type="term" value="C:nucleus"/>
    <property type="evidence" value="ECO:0007669"/>
    <property type="project" value="UniProtKB-SubCell"/>
</dbReference>
<keyword evidence="7" id="KW-0539">Nucleus</keyword>
<evidence type="ECO:0000256" key="6">
    <source>
        <dbReference type="ARBA" id="ARBA00022833"/>
    </source>
</evidence>
<dbReference type="PANTHER" id="PTHR23226">
    <property type="entry name" value="ZINC FINGER AND SCAN DOMAIN-CONTAINING"/>
    <property type="match status" value="1"/>
</dbReference>
<feature type="domain" description="C2H2-type" evidence="9">
    <location>
        <begin position="82"/>
        <end position="109"/>
    </location>
</feature>
<evidence type="ECO:0000313" key="10">
    <source>
        <dbReference type="EMBL" id="CAL4079637.1"/>
    </source>
</evidence>
<comment type="caution">
    <text evidence="10">The sequence shown here is derived from an EMBL/GenBank/DDBJ whole genome shotgun (WGS) entry which is preliminary data.</text>
</comment>
<dbReference type="InterPro" id="IPR036236">
    <property type="entry name" value="Znf_C2H2_sf"/>
</dbReference>
<dbReference type="PANTHER" id="PTHR23226:SF416">
    <property type="entry name" value="FI01424P"/>
    <property type="match status" value="1"/>
</dbReference>
<reference evidence="10 11" key="1">
    <citation type="submission" date="2024-05" db="EMBL/GenBank/DDBJ databases">
        <authorList>
            <person name="Wallberg A."/>
        </authorList>
    </citation>
    <scope>NUCLEOTIDE SEQUENCE [LARGE SCALE GENOMIC DNA]</scope>
</reference>
<dbReference type="Pfam" id="PF00096">
    <property type="entry name" value="zf-C2H2"/>
    <property type="match status" value="2"/>
</dbReference>
<gene>
    <name evidence="10" type="ORF">MNOR_LOCUS11075</name>
</gene>
<evidence type="ECO:0000256" key="4">
    <source>
        <dbReference type="ARBA" id="ARBA00022737"/>
    </source>
</evidence>
<dbReference type="PROSITE" id="PS50157">
    <property type="entry name" value="ZINC_FINGER_C2H2_2"/>
    <property type="match status" value="2"/>
</dbReference>
<evidence type="ECO:0000259" key="9">
    <source>
        <dbReference type="PROSITE" id="PS50157"/>
    </source>
</evidence>
<evidence type="ECO:0000256" key="8">
    <source>
        <dbReference type="PROSITE-ProRule" id="PRU00042"/>
    </source>
</evidence>
<dbReference type="GO" id="GO:0000978">
    <property type="term" value="F:RNA polymerase II cis-regulatory region sequence-specific DNA binding"/>
    <property type="evidence" value="ECO:0007669"/>
    <property type="project" value="TreeGrafter"/>
</dbReference>
<feature type="domain" description="C2H2-type" evidence="9">
    <location>
        <begin position="54"/>
        <end position="81"/>
    </location>
</feature>